<evidence type="ECO:0000256" key="1">
    <source>
        <dbReference type="ARBA" id="ARBA00004141"/>
    </source>
</evidence>
<feature type="transmembrane region" description="Helical" evidence="5">
    <location>
        <begin position="74"/>
        <end position="94"/>
    </location>
</feature>
<dbReference type="OrthoDB" id="269173at2759"/>
<dbReference type="VEuPathDB" id="AmoebaDB:NF0018960"/>
<sequence length="124" mass="13342">MVWQSLLQHPANFYFRLGALNAAIAVCTGAFGGHGLKRIASPEKIDVWKTAVQYHLIHSLALLAVSQLKTRHHLVGGLFTAGIVIFSGSLYALVLTDHKKLGAITPIGGFSFIFGWLAMAITGL</sequence>
<evidence type="ECO:0000313" key="6">
    <source>
        <dbReference type="EMBL" id="KAF0979999.1"/>
    </source>
</evidence>
<dbReference type="EMBL" id="VFQX01000022">
    <property type="protein sequence ID" value="KAF0979999.1"/>
    <property type="molecule type" value="Genomic_DNA"/>
</dbReference>
<evidence type="ECO:0008006" key="8">
    <source>
        <dbReference type="Google" id="ProtNLM"/>
    </source>
</evidence>
<dbReference type="GeneID" id="68108370"/>
<proteinExistence type="predicted"/>
<dbReference type="VEuPathDB" id="AmoebaDB:FDP41_001152"/>
<evidence type="ECO:0000256" key="2">
    <source>
        <dbReference type="ARBA" id="ARBA00022692"/>
    </source>
</evidence>
<keyword evidence="3 5" id="KW-1133">Transmembrane helix</keyword>
<evidence type="ECO:0000256" key="5">
    <source>
        <dbReference type="SAM" id="Phobius"/>
    </source>
</evidence>
<organism evidence="6 7">
    <name type="scientific">Naegleria fowleri</name>
    <name type="common">Brain eating amoeba</name>
    <dbReference type="NCBI Taxonomy" id="5763"/>
    <lineage>
        <taxon>Eukaryota</taxon>
        <taxon>Discoba</taxon>
        <taxon>Heterolobosea</taxon>
        <taxon>Tetramitia</taxon>
        <taxon>Eutetramitia</taxon>
        <taxon>Vahlkampfiidae</taxon>
        <taxon>Naegleria</taxon>
    </lineage>
</organism>
<keyword evidence="7" id="KW-1185">Reference proteome</keyword>
<name>A0A6A5C3X0_NAEFO</name>
<dbReference type="Pfam" id="PF04241">
    <property type="entry name" value="DUF423"/>
    <property type="match status" value="1"/>
</dbReference>
<feature type="transmembrane region" description="Helical" evidence="5">
    <location>
        <begin position="13"/>
        <end position="31"/>
    </location>
</feature>
<dbReference type="Proteomes" id="UP000444721">
    <property type="component" value="Unassembled WGS sequence"/>
</dbReference>
<reference evidence="6 7" key="1">
    <citation type="journal article" date="2019" name="Sci. Rep.">
        <title>Nanopore sequencing improves the draft genome of the human pathogenic amoeba Naegleria fowleri.</title>
        <authorList>
            <person name="Liechti N."/>
            <person name="Schurch N."/>
            <person name="Bruggmann R."/>
            <person name="Wittwer M."/>
        </authorList>
    </citation>
    <scope>NUCLEOTIDE SEQUENCE [LARGE SCALE GENOMIC DNA]</scope>
    <source>
        <strain evidence="6 7">ATCC 30894</strain>
    </source>
</reference>
<keyword evidence="4 5" id="KW-0472">Membrane</keyword>
<keyword evidence="2 5" id="KW-0812">Transmembrane</keyword>
<dbReference type="GO" id="GO:0016020">
    <property type="term" value="C:membrane"/>
    <property type="evidence" value="ECO:0007669"/>
    <property type="project" value="UniProtKB-SubCell"/>
</dbReference>
<dbReference type="RefSeq" id="XP_044564712.1">
    <property type="nucleotide sequence ID" value="XM_044701937.1"/>
</dbReference>
<comment type="caution">
    <text evidence="6">The sequence shown here is derived from an EMBL/GenBank/DDBJ whole genome shotgun (WGS) entry which is preliminary data.</text>
</comment>
<dbReference type="PANTHER" id="PTHR43461:SF1">
    <property type="entry name" value="TRANSMEMBRANE PROTEIN 256"/>
    <property type="match status" value="1"/>
</dbReference>
<dbReference type="VEuPathDB" id="AmoebaDB:NfTy_049070"/>
<comment type="subcellular location">
    <subcellularLocation>
        <location evidence="1">Membrane</location>
        <topology evidence="1">Multi-pass membrane protein</topology>
    </subcellularLocation>
</comment>
<protein>
    <recommendedName>
        <fullName evidence="8">DUF423 domain-containing protein</fullName>
    </recommendedName>
</protein>
<accession>A0A6A5C3X0</accession>
<dbReference type="AlphaFoldDB" id="A0A6A5C3X0"/>
<dbReference type="PANTHER" id="PTHR43461">
    <property type="entry name" value="TRANSMEMBRANE PROTEIN 256"/>
    <property type="match status" value="1"/>
</dbReference>
<gene>
    <name evidence="6" type="ORF">FDP41_001152</name>
</gene>
<evidence type="ECO:0000256" key="3">
    <source>
        <dbReference type="ARBA" id="ARBA00022989"/>
    </source>
</evidence>
<dbReference type="OMA" id="VEYQFYH"/>
<dbReference type="InterPro" id="IPR006696">
    <property type="entry name" value="DUF423"/>
</dbReference>
<feature type="transmembrane region" description="Helical" evidence="5">
    <location>
        <begin position="101"/>
        <end position="121"/>
    </location>
</feature>
<evidence type="ECO:0000313" key="7">
    <source>
        <dbReference type="Proteomes" id="UP000444721"/>
    </source>
</evidence>
<evidence type="ECO:0000256" key="4">
    <source>
        <dbReference type="ARBA" id="ARBA00023136"/>
    </source>
</evidence>